<name>A0A1V4GX50_MORLA</name>
<gene>
    <name evidence="1" type="ORF">B5J94_06640</name>
</gene>
<dbReference type="Proteomes" id="UP000191025">
    <property type="component" value="Unassembled WGS sequence"/>
</dbReference>
<organism evidence="1 2">
    <name type="scientific">Moraxella lacunata</name>
    <dbReference type="NCBI Taxonomy" id="477"/>
    <lineage>
        <taxon>Bacteria</taxon>
        <taxon>Pseudomonadati</taxon>
        <taxon>Pseudomonadota</taxon>
        <taxon>Gammaproteobacteria</taxon>
        <taxon>Moraxellales</taxon>
        <taxon>Moraxellaceae</taxon>
        <taxon>Moraxella</taxon>
    </lineage>
</organism>
<evidence type="ECO:0008006" key="3">
    <source>
        <dbReference type="Google" id="ProtNLM"/>
    </source>
</evidence>
<evidence type="ECO:0000313" key="1">
    <source>
        <dbReference type="EMBL" id="OPH36716.1"/>
    </source>
</evidence>
<dbReference type="AlphaFoldDB" id="A0A1V4GX50"/>
<protein>
    <recommendedName>
        <fullName evidence="3">DUF2184 domain-containing protein</fullName>
    </recommendedName>
</protein>
<reference evidence="2" key="1">
    <citation type="submission" date="2017-03" db="EMBL/GenBank/DDBJ databases">
        <title>Draft genome sequence of Moraxella equi CCUG 4950T type strain.</title>
        <authorList>
            <person name="Salva-Serra F."/>
            <person name="Engstrom-Jakobsson H."/>
            <person name="Thorell K."/>
            <person name="Jaen-Luchoro D."/>
            <person name="Gonzales-Siles L."/>
            <person name="Karlsson R."/>
            <person name="Yazdan S."/>
            <person name="Boulund F."/>
            <person name="Johnning A."/>
            <person name="Engstrand L."/>
            <person name="Kristiansson E."/>
            <person name="Moore E."/>
        </authorList>
    </citation>
    <scope>NUCLEOTIDE SEQUENCE [LARGE SCALE GENOMIC DNA]</scope>
    <source>
        <strain evidence="2">CCUG 4441</strain>
    </source>
</reference>
<dbReference type="RefSeq" id="WP_062498453.1">
    <property type="nucleotide sequence ID" value="NZ_MXAN01000046.1"/>
</dbReference>
<accession>A0A1V4GX50</accession>
<evidence type="ECO:0000313" key="2">
    <source>
        <dbReference type="Proteomes" id="UP000191025"/>
    </source>
</evidence>
<sequence>MDKIQQMKMRLTPVASHIQSQVGDAFNLDALAKLFVQVENINAMTPQMTQAMSYAKYIPVKNNFGGVVGTSHILQRKQGVGLGKAYSGTGGDIPLAEVLYDTVSLDIKAGAIGYQYSIHEVATALAMGVSLEADKIAAARLAFEKHMANVAWLGEPETGLNGFYNQTGVSKTAKTIDFENATPTQILDFFNTMIFDALDVSDETGIDIDTIILPTSVSRVLSSRVTSDNNPTLLLDFVKKNNEAVLEGRNIEIVANKRGNGRGDTDADRIVAYRKDPNCIEMRIPQELQFQPAQPKDLDIYVPGSYLYQGVWLKRIDSMRYYDVKK</sequence>
<dbReference type="PIRSF" id="PIRSF029202">
    <property type="entry name" value="UCP029202"/>
    <property type="match status" value="1"/>
</dbReference>
<comment type="caution">
    <text evidence="1">The sequence shown here is derived from an EMBL/GenBank/DDBJ whole genome shotgun (WGS) entry which is preliminary data.</text>
</comment>
<dbReference type="EMBL" id="MXAN01000046">
    <property type="protein sequence ID" value="OPH36716.1"/>
    <property type="molecule type" value="Genomic_DNA"/>
</dbReference>
<dbReference type="InterPro" id="IPR020049">
    <property type="entry name" value="Major_capsid-like"/>
</dbReference>
<proteinExistence type="predicted"/>
<dbReference type="Pfam" id="PF09950">
    <property type="entry name" value="Major_capside"/>
    <property type="match status" value="1"/>
</dbReference>